<keyword evidence="8" id="KW-1185">Reference proteome</keyword>
<dbReference type="PANTHER" id="PTHR15549">
    <property type="entry name" value="PAIRED IMMUNOGLOBULIN-LIKE TYPE 2 RECEPTOR"/>
    <property type="match status" value="1"/>
</dbReference>
<accession>A0A1C7MBW0</accession>
<evidence type="ECO:0000256" key="4">
    <source>
        <dbReference type="ARBA" id="ARBA00023136"/>
    </source>
</evidence>
<dbReference type="PANTHER" id="PTHR15549:SF30">
    <property type="entry name" value="MID2 DOMAIN-CONTAINING PROTEIN"/>
    <property type="match status" value="1"/>
</dbReference>
<evidence type="ECO:0000256" key="6">
    <source>
        <dbReference type="SAM" id="Phobius"/>
    </source>
</evidence>
<comment type="caution">
    <text evidence="7">The sequence shown here is derived from an EMBL/GenBank/DDBJ whole genome shotgun (WGS) entry which is preliminary data.</text>
</comment>
<feature type="compositionally biased region" description="Low complexity" evidence="5">
    <location>
        <begin position="100"/>
        <end position="167"/>
    </location>
</feature>
<evidence type="ECO:0000313" key="8">
    <source>
        <dbReference type="Proteomes" id="UP000092993"/>
    </source>
</evidence>
<keyword evidence="4 6" id="KW-0472">Membrane</keyword>
<evidence type="ECO:0000256" key="3">
    <source>
        <dbReference type="ARBA" id="ARBA00022989"/>
    </source>
</evidence>
<dbReference type="OMA" id="QYSEISH"/>
<dbReference type="GO" id="GO:0016020">
    <property type="term" value="C:membrane"/>
    <property type="evidence" value="ECO:0007669"/>
    <property type="project" value="UniProtKB-SubCell"/>
</dbReference>
<dbReference type="STRING" id="5627.A0A1C7MBW0"/>
<proteinExistence type="predicted"/>
<dbReference type="OrthoDB" id="3263296at2759"/>
<keyword evidence="2 6" id="KW-0812">Transmembrane</keyword>
<evidence type="ECO:0000313" key="7">
    <source>
        <dbReference type="EMBL" id="OBZ73846.1"/>
    </source>
</evidence>
<name>A0A1C7MBW0_GRIFR</name>
<evidence type="ECO:0000256" key="2">
    <source>
        <dbReference type="ARBA" id="ARBA00022692"/>
    </source>
</evidence>
<keyword evidence="3 6" id="KW-1133">Transmembrane helix</keyword>
<dbReference type="GO" id="GO:0071944">
    <property type="term" value="C:cell periphery"/>
    <property type="evidence" value="ECO:0007669"/>
    <property type="project" value="UniProtKB-ARBA"/>
</dbReference>
<gene>
    <name evidence="7" type="ORF">A0H81_06458</name>
</gene>
<feature type="compositionally biased region" description="Polar residues" evidence="5">
    <location>
        <begin position="268"/>
        <end position="278"/>
    </location>
</feature>
<protein>
    <recommendedName>
        <fullName evidence="9">Transmembrane protein</fullName>
    </recommendedName>
</protein>
<evidence type="ECO:0000256" key="1">
    <source>
        <dbReference type="ARBA" id="ARBA00004167"/>
    </source>
</evidence>
<dbReference type="InterPro" id="IPR051694">
    <property type="entry name" value="Immunoregulatory_rcpt-like"/>
</dbReference>
<organism evidence="7 8">
    <name type="scientific">Grifola frondosa</name>
    <name type="common">Maitake</name>
    <name type="synonym">Polyporus frondosus</name>
    <dbReference type="NCBI Taxonomy" id="5627"/>
    <lineage>
        <taxon>Eukaryota</taxon>
        <taxon>Fungi</taxon>
        <taxon>Dikarya</taxon>
        <taxon>Basidiomycota</taxon>
        <taxon>Agaricomycotina</taxon>
        <taxon>Agaricomycetes</taxon>
        <taxon>Polyporales</taxon>
        <taxon>Grifolaceae</taxon>
        <taxon>Grifola</taxon>
    </lineage>
</organism>
<sequence>MLDSGRRLIHRRVNAGGALLRKGFTPTAIFTTYDTATNGAATTSPATSGGTQDWMRAGGLSSLKSFIVLVDHVSERSQSELLYANSGDITFHHKLPTALPTSSTPIPATTSTAAAATATNTSTSTQSTSSAASSTSTSTSPSSTQTSVTQTSTPAASTSSSSSPKAAVNTYTSSSSITPANTVTATLTQTGANSAASAGAASPSVTGTSSGVNTGAVVGGIIAAVVGLGGIIFAVVYFMRRRRSDDDIDEDFNAQAFRRQSAVLADDMTTSSGPNYSGPNYGGRGTTPRPPTMIEQRMANVPMSYGGQQPPVAQVYGTDPNGYNYAAHASFTPGQSPIGSPVSVAPYDSAYDAQGRMVQRQPSYGAASYLSRQPSIGNAMDTPNEAHYVDLSRSSVTPFQAAQYEEISRRLNTAPPISMPTPAIEEEIAAYDEKAPVPPQKDSFGQSVEYEPQYLAVQPAPLEHSLPESPFADPNMQEQPVSGKEPVTQEQDGHASVLAETALSIHDSFPQPPSASFAGAPRITSTPPILPEIQARPFSPVTYEFPNVPGKPSPSLSLHR</sequence>
<dbReference type="EMBL" id="LUGG01000006">
    <property type="protein sequence ID" value="OBZ73846.1"/>
    <property type="molecule type" value="Genomic_DNA"/>
</dbReference>
<feature type="transmembrane region" description="Helical" evidence="6">
    <location>
        <begin position="216"/>
        <end position="238"/>
    </location>
</feature>
<evidence type="ECO:0000256" key="5">
    <source>
        <dbReference type="SAM" id="MobiDB-lite"/>
    </source>
</evidence>
<dbReference type="Proteomes" id="UP000092993">
    <property type="component" value="Unassembled WGS sequence"/>
</dbReference>
<feature type="region of interest" description="Disordered" evidence="5">
    <location>
        <begin position="267"/>
        <end position="291"/>
    </location>
</feature>
<feature type="region of interest" description="Disordered" evidence="5">
    <location>
        <begin position="100"/>
        <end position="175"/>
    </location>
</feature>
<evidence type="ECO:0008006" key="9">
    <source>
        <dbReference type="Google" id="ProtNLM"/>
    </source>
</evidence>
<comment type="subcellular location">
    <subcellularLocation>
        <location evidence="1">Membrane</location>
        <topology evidence="1">Single-pass membrane protein</topology>
    </subcellularLocation>
</comment>
<feature type="region of interest" description="Disordered" evidence="5">
    <location>
        <begin position="464"/>
        <end position="560"/>
    </location>
</feature>
<reference evidence="7 8" key="1">
    <citation type="submission" date="2016-03" db="EMBL/GenBank/DDBJ databases">
        <title>Whole genome sequencing of Grifola frondosa 9006-11.</title>
        <authorList>
            <person name="Min B."/>
            <person name="Park H."/>
            <person name="Kim J.-G."/>
            <person name="Cho H."/>
            <person name="Oh Y.-L."/>
            <person name="Kong W.-S."/>
            <person name="Choi I.-G."/>
        </authorList>
    </citation>
    <scope>NUCLEOTIDE SEQUENCE [LARGE SCALE GENOMIC DNA]</scope>
    <source>
        <strain evidence="7 8">9006-11</strain>
    </source>
</reference>
<dbReference type="AlphaFoldDB" id="A0A1C7MBW0"/>